<sequence>MRAAPAAERWFECGGSADRGWGITGARGVRGPIAGVEIARGDPSSACGGVHRQGSIVDAGQSSSPGMKRTSSTSWGEGVGRRGVLASVWKGGGIITGIKGRNGTPNQGGHRRRRGDWVEG</sequence>
<reference evidence="2" key="1">
    <citation type="submission" date="2023-07" db="EMBL/GenBank/DDBJ databases">
        <title>draft genome sequence of fig (Ficus carica).</title>
        <authorList>
            <person name="Takahashi T."/>
            <person name="Nishimura K."/>
        </authorList>
    </citation>
    <scope>NUCLEOTIDE SEQUENCE</scope>
</reference>
<evidence type="ECO:0000313" key="3">
    <source>
        <dbReference type="Proteomes" id="UP001187192"/>
    </source>
</evidence>
<organism evidence="2 3">
    <name type="scientific">Ficus carica</name>
    <name type="common">Common fig</name>
    <dbReference type="NCBI Taxonomy" id="3494"/>
    <lineage>
        <taxon>Eukaryota</taxon>
        <taxon>Viridiplantae</taxon>
        <taxon>Streptophyta</taxon>
        <taxon>Embryophyta</taxon>
        <taxon>Tracheophyta</taxon>
        <taxon>Spermatophyta</taxon>
        <taxon>Magnoliopsida</taxon>
        <taxon>eudicotyledons</taxon>
        <taxon>Gunneridae</taxon>
        <taxon>Pentapetalae</taxon>
        <taxon>rosids</taxon>
        <taxon>fabids</taxon>
        <taxon>Rosales</taxon>
        <taxon>Moraceae</taxon>
        <taxon>Ficeae</taxon>
        <taxon>Ficus</taxon>
    </lineage>
</organism>
<dbReference type="AlphaFoldDB" id="A0AA88AVQ9"/>
<evidence type="ECO:0000313" key="2">
    <source>
        <dbReference type="EMBL" id="GMN53206.1"/>
    </source>
</evidence>
<name>A0AA88AVQ9_FICCA</name>
<dbReference type="Proteomes" id="UP001187192">
    <property type="component" value="Unassembled WGS sequence"/>
</dbReference>
<comment type="caution">
    <text evidence="2">The sequence shown here is derived from an EMBL/GenBank/DDBJ whole genome shotgun (WGS) entry which is preliminary data.</text>
</comment>
<evidence type="ECO:0000256" key="1">
    <source>
        <dbReference type="SAM" id="MobiDB-lite"/>
    </source>
</evidence>
<feature type="region of interest" description="Disordered" evidence="1">
    <location>
        <begin position="95"/>
        <end position="120"/>
    </location>
</feature>
<keyword evidence="3" id="KW-1185">Reference proteome</keyword>
<proteinExistence type="predicted"/>
<accession>A0AA88AVQ9</accession>
<gene>
    <name evidence="2" type="ORF">TIFTF001_022346</name>
</gene>
<feature type="compositionally biased region" description="Polar residues" evidence="1">
    <location>
        <begin position="60"/>
        <end position="75"/>
    </location>
</feature>
<dbReference type="EMBL" id="BTGU01000045">
    <property type="protein sequence ID" value="GMN53206.1"/>
    <property type="molecule type" value="Genomic_DNA"/>
</dbReference>
<protein>
    <submittedName>
        <fullName evidence="2">Uncharacterized protein</fullName>
    </submittedName>
</protein>
<feature type="region of interest" description="Disordered" evidence="1">
    <location>
        <begin position="43"/>
        <end position="78"/>
    </location>
</feature>